<feature type="compositionally biased region" description="Polar residues" evidence="1">
    <location>
        <begin position="67"/>
        <end position="76"/>
    </location>
</feature>
<keyword evidence="3" id="KW-1185">Reference proteome</keyword>
<dbReference type="EMBL" id="BAABRO010000002">
    <property type="protein sequence ID" value="GAA5505513.1"/>
    <property type="molecule type" value="Genomic_DNA"/>
</dbReference>
<comment type="caution">
    <text evidence="2">The sequence shown here is derived from an EMBL/GenBank/DDBJ whole genome shotgun (WGS) entry which is preliminary data.</text>
</comment>
<accession>A0ABP9VJZ1</accession>
<evidence type="ECO:0000313" key="3">
    <source>
        <dbReference type="Proteomes" id="UP001416858"/>
    </source>
</evidence>
<reference evidence="2 3" key="1">
    <citation type="submission" date="2024-02" db="EMBL/GenBank/DDBJ databases">
        <title>Rhodopirellula caenicola NBRC 110016.</title>
        <authorList>
            <person name="Ichikawa N."/>
            <person name="Katano-Makiyama Y."/>
            <person name="Hidaka K."/>
        </authorList>
    </citation>
    <scope>NUCLEOTIDE SEQUENCE [LARGE SCALE GENOMIC DNA]</scope>
    <source>
        <strain evidence="2 3">NBRC 110016</strain>
    </source>
</reference>
<proteinExistence type="predicted"/>
<name>A0ABP9VJZ1_9BACT</name>
<evidence type="ECO:0000313" key="2">
    <source>
        <dbReference type="EMBL" id="GAA5505513.1"/>
    </source>
</evidence>
<dbReference type="Proteomes" id="UP001416858">
    <property type="component" value="Unassembled WGS sequence"/>
</dbReference>
<organism evidence="2 3">
    <name type="scientific">Novipirellula caenicola</name>
    <dbReference type="NCBI Taxonomy" id="1536901"/>
    <lineage>
        <taxon>Bacteria</taxon>
        <taxon>Pseudomonadati</taxon>
        <taxon>Planctomycetota</taxon>
        <taxon>Planctomycetia</taxon>
        <taxon>Pirellulales</taxon>
        <taxon>Pirellulaceae</taxon>
        <taxon>Novipirellula</taxon>
    </lineage>
</organism>
<gene>
    <name evidence="2" type="ORF">Rcae01_00958</name>
</gene>
<protein>
    <submittedName>
        <fullName evidence="2">Uncharacterized protein</fullName>
    </submittedName>
</protein>
<sequence length="76" mass="8569">MCSKGQRCEEFRDGKLRHLHSVATLARAWMVASQNETPPSGEGSYEKTLHSVVKKGLNAKPIRPPQKTIQNIRGRR</sequence>
<feature type="region of interest" description="Disordered" evidence="1">
    <location>
        <begin position="56"/>
        <end position="76"/>
    </location>
</feature>
<evidence type="ECO:0000256" key="1">
    <source>
        <dbReference type="SAM" id="MobiDB-lite"/>
    </source>
</evidence>